<dbReference type="Proteomes" id="UP000595197">
    <property type="component" value="Plasmid pTT6-1"/>
</dbReference>
<name>A0ABX7BGE6_9PROT</name>
<sequence>MVSLTQAKKKAAVADTRALSFIGDPEETRSPPASPDAGLDRIVDPEDADAFREHLDRLWRETRQRVLAIGRNLLNALEKLEDQPGRFERLIEGLPFSRPIASQMIAIAKAVEERKLVEEEIPPSYSVAYQLTTLSDEEIKRARQSGLVRPDIGRKDIIEFKRSLRAAKPRQGTLDLRRLKAQRDRLRRALAEVEDSIRLLEGGGVQGTAHHGVDIVGD</sequence>
<feature type="region of interest" description="Disordered" evidence="1">
    <location>
        <begin position="20"/>
        <end position="41"/>
    </location>
</feature>
<evidence type="ECO:0000256" key="1">
    <source>
        <dbReference type="SAM" id="MobiDB-lite"/>
    </source>
</evidence>
<evidence type="ECO:0008006" key="4">
    <source>
        <dbReference type="Google" id="ProtNLM"/>
    </source>
</evidence>
<proteinExistence type="predicted"/>
<keyword evidence="3" id="KW-1185">Reference proteome</keyword>
<reference evidence="2" key="1">
    <citation type="submission" date="2021-02" db="EMBL/GenBank/DDBJ databases">
        <title>Skermanella TT6 skin isolate.</title>
        <authorList>
            <person name="Lee K."/>
            <person name="Ganzorig M."/>
        </authorList>
    </citation>
    <scope>NUCLEOTIDE SEQUENCE</scope>
    <source>
        <strain evidence="2">TT6</strain>
    </source>
</reference>
<protein>
    <recommendedName>
        <fullName evidence="4">DUF3102 domain-containing protein</fullName>
    </recommendedName>
</protein>
<gene>
    <name evidence="2" type="ORF">IGS68_29785</name>
</gene>
<geneLocation type="plasmid" evidence="2 3">
    <name>pTT6-1</name>
</geneLocation>
<accession>A0ABX7BGE6</accession>
<dbReference type="RefSeq" id="WP_201081764.1">
    <property type="nucleotide sequence ID" value="NZ_CP067421.1"/>
</dbReference>
<dbReference type="EMBL" id="CP067421">
    <property type="protein sequence ID" value="QQP92670.1"/>
    <property type="molecule type" value="Genomic_DNA"/>
</dbReference>
<organism evidence="2 3">
    <name type="scientific">Skermanella cutis</name>
    <dbReference type="NCBI Taxonomy" id="2775420"/>
    <lineage>
        <taxon>Bacteria</taxon>
        <taxon>Pseudomonadati</taxon>
        <taxon>Pseudomonadota</taxon>
        <taxon>Alphaproteobacteria</taxon>
        <taxon>Rhodospirillales</taxon>
        <taxon>Azospirillaceae</taxon>
        <taxon>Skermanella</taxon>
    </lineage>
</organism>
<evidence type="ECO:0000313" key="2">
    <source>
        <dbReference type="EMBL" id="QQP92670.1"/>
    </source>
</evidence>
<keyword evidence="2" id="KW-0614">Plasmid</keyword>
<evidence type="ECO:0000313" key="3">
    <source>
        <dbReference type="Proteomes" id="UP000595197"/>
    </source>
</evidence>